<dbReference type="GO" id="GO:0005737">
    <property type="term" value="C:cytoplasm"/>
    <property type="evidence" value="ECO:0007669"/>
    <property type="project" value="UniProtKB-SubCell"/>
</dbReference>
<keyword evidence="9" id="KW-0560">Oxidoreductase</keyword>
<evidence type="ECO:0000313" key="16">
    <source>
        <dbReference type="Proteomes" id="UP001604277"/>
    </source>
</evidence>
<keyword evidence="16" id="KW-1185">Reference proteome</keyword>
<keyword evidence="7 13" id="KW-0349">Heme</keyword>
<comment type="cofactor">
    <cofactor evidence="1">
        <name>heme b</name>
        <dbReference type="ChEBI" id="CHEBI:60344"/>
    </cofactor>
</comment>
<dbReference type="PANTHER" id="PTHR22924:SF98">
    <property type="entry name" value="NON-SYMBIOTIC HEMOGLOBIN 3"/>
    <property type="match status" value="1"/>
</dbReference>
<name>A0ABD1VJ89_9LAMI</name>
<evidence type="ECO:0000313" key="15">
    <source>
        <dbReference type="EMBL" id="KAL2537414.1"/>
    </source>
</evidence>
<gene>
    <name evidence="15" type="ORF">Fot_18805</name>
</gene>
<dbReference type="GO" id="GO:0005634">
    <property type="term" value="C:nucleus"/>
    <property type="evidence" value="ECO:0007669"/>
    <property type="project" value="UniProtKB-SubCell"/>
</dbReference>
<dbReference type="PANTHER" id="PTHR22924">
    <property type="entry name" value="LEGHEMOGLOBIN-RELATED"/>
    <property type="match status" value="1"/>
</dbReference>
<evidence type="ECO:0000256" key="8">
    <source>
        <dbReference type="ARBA" id="ARBA00022723"/>
    </source>
</evidence>
<feature type="domain" description="Globin" evidence="14">
    <location>
        <begin position="80"/>
        <end position="229"/>
    </location>
</feature>
<comment type="subunit">
    <text evidence="5">Homodimer.</text>
</comment>
<keyword evidence="10 13" id="KW-0408">Iron</keyword>
<evidence type="ECO:0000256" key="4">
    <source>
        <dbReference type="ARBA" id="ARBA00007609"/>
    </source>
</evidence>
<evidence type="ECO:0000256" key="6">
    <source>
        <dbReference type="ARBA" id="ARBA00022490"/>
    </source>
</evidence>
<evidence type="ECO:0000256" key="10">
    <source>
        <dbReference type="ARBA" id="ARBA00023004"/>
    </source>
</evidence>
<organism evidence="15 16">
    <name type="scientific">Forsythia ovata</name>
    <dbReference type="NCBI Taxonomy" id="205694"/>
    <lineage>
        <taxon>Eukaryota</taxon>
        <taxon>Viridiplantae</taxon>
        <taxon>Streptophyta</taxon>
        <taxon>Embryophyta</taxon>
        <taxon>Tracheophyta</taxon>
        <taxon>Spermatophyta</taxon>
        <taxon>Magnoliopsida</taxon>
        <taxon>eudicotyledons</taxon>
        <taxon>Gunneridae</taxon>
        <taxon>Pentapetalae</taxon>
        <taxon>asterids</taxon>
        <taxon>lamiids</taxon>
        <taxon>Lamiales</taxon>
        <taxon>Oleaceae</taxon>
        <taxon>Forsythieae</taxon>
        <taxon>Forsythia</taxon>
    </lineage>
</organism>
<dbReference type="GO" id="GO:0016491">
    <property type="term" value="F:oxidoreductase activity"/>
    <property type="evidence" value="ECO:0007669"/>
    <property type="project" value="UniProtKB-KW"/>
</dbReference>
<dbReference type="InterPro" id="IPR012292">
    <property type="entry name" value="Globin/Proto"/>
</dbReference>
<keyword evidence="11" id="KW-0539">Nucleus</keyword>
<proteinExistence type="inferred from homology"/>
<comment type="caution">
    <text evidence="15">The sequence shown here is derived from an EMBL/GenBank/DDBJ whole genome shotgun (WGS) entry which is preliminary data.</text>
</comment>
<dbReference type="AlphaFoldDB" id="A0ABD1VJ89"/>
<evidence type="ECO:0000256" key="2">
    <source>
        <dbReference type="ARBA" id="ARBA00004123"/>
    </source>
</evidence>
<evidence type="ECO:0000256" key="5">
    <source>
        <dbReference type="ARBA" id="ARBA00011738"/>
    </source>
</evidence>
<evidence type="ECO:0000256" key="3">
    <source>
        <dbReference type="ARBA" id="ARBA00004496"/>
    </source>
</evidence>
<dbReference type="Proteomes" id="UP001604277">
    <property type="component" value="Unassembled WGS sequence"/>
</dbReference>
<dbReference type="CDD" id="cd14784">
    <property type="entry name" value="class1_nsHb-like"/>
    <property type="match status" value="1"/>
</dbReference>
<evidence type="ECO:0000256" key="9">
    <source>
        <dbReference type="ARBA" id="ARBA00023002"/>
    </source>
</evidence>
<evidence type="ECO:0000256" key="7">
    <source>
        <dbReference type="ARBA" id="ARBA00022617"/>
    </source>
</evidence>
<evidence type="ECO:0000256" key="13">
    <source>
        <dbReference type="RuleBase" id="RU000625"/>
    </source>
</evidence>
<keyword evidence="8 13" id="KW-0479">Metal-binding</keyword>
<dbReference type="SUPFAM" id="SSF46458">
    <property type="entry name" value="Globin-like"/>
    <property type="match status" value="1"/>
</dbReference>
<evidence type="ECO:0000256" key="12">
    <source>
        <dbReference type="ARBA" id="ARBA00048118"/>
    </source>
</evidence>
<reference evidence="16" key="1">
    <citation type="submission" date="2024-07" db="EMBL/GenBank/DDBJ databases">
        <title>Two chromosome-level genome assemblies of Korean endemic species Abeliophyllum distichum and Forsythia ovata (Oleaceae).</title>
        <authorList>
            <person name="Jang H."/>
        </authorList>
    </citation>
    <scope>NUCLEOTIDE SEQUENCE [LARGE SCALE GENOMIC DNA]</scope>
</reference>
<dbReference type="PRINTS" id="PR00188">
    <property type="entry name" value="PLANTGLOBIN"/>
</dbReference>
<dbReference type="InterPro" id="IPR000971">
    <property type="entry name" value="Globin"/>
</dbReference>
<evidence type="ECO:0000259" key="14">
    <source>
        <dbReference type="PROSITE" id="PS01033"/>
    </source>
</evidence>
<dbReference type="PROSITE" id="PS00208">
    <property type="entry name" value="PLANT_GLOBIN"/>
    <property type="match status" value="1"/>
</dbReference>
<comment type="catalytic activity">
    <reaction evidence="12">
        <text>Fe(III)-heme b-[protein] + nitric oxide + H2O = Fe(II)-heme b-[protein] + nitrite + 2 H(+)</text>
        <dbReference type="Rhea" id="RHEA:77711"/>
        <dbReference type="Rhea" id="RHEA-COMP:18975"/>
        <dbReference type="Rhea" id="RHEA-COMP:18976"/>
        <dbReference type="ChEBI" id="CHEBI:15377"/>
        <dbReference type="ChEBI" id="CHEBI:15378"/>
        <dbReference type="ChEBI" id="CHEBI:16301"/>
        <dbReference type="ChEBI" id="CHEBI:16480"/>
        <dbReference type="ChEBI" id="CHEBI:55376"/>
        <dbReference type="ChEBI" id="CHEBI:60344"/>
    </reaction>
    <physiologicalReaction direction="right-to-left" evidence="12">
        <dbReference type="Rhea" id="RHEA:77713"/>
    </physiologicalReaction>
</comment>
<dbReference type="Gene3D" id="1.10.490.10">
    <property type="entry name" value="Globins"/>
    <property type="match status" value="1"/>
</dbReference>
<dbReference type="PROSITE" id="PS01033">
    <property type="entry name" value="GLOBIN"/>
    <property type="match status" value="1"/>
</dbReference>
<evidence type="ECO:0000256" key="1">
    <source>
        <dbReference type="ARBA" id="ARBA00001970"/>
    </source>
</evidence>
<comment type="subcellular location">
    <subcellularLocation>
        <location evidence="3">Cytoplasm</location>
    </subcellularLocation>
    <subcellularLocation>
        <location evidence="2">Nucleus</location>
    </subcellularLocation>
</comment>
<dbReference type="Pfam" id="PF00042">
    <property type="entry name" value="Globin"/>
    <property type="match status" value="1"/>
</dbReference>
<dbReference type="EMBL" id="JBFOLJ010000005">
    <property type="protein sequence ID" value="KAL2537414.1"/>
    <property type="molecule type" value="Genomic_DNA"/>
</dbReference>
<comment type="similarity">
    <text evidence="4 13">Belongs to the plant globin family.</text>
</comment>
<protein>
    <submittedName>
        <fullName evidence="15">Hemoglobin-2-like</fullName>
    </submittedName>
</protein>
<dbReference type="InterPro" id="IPR019824">
    <property type="entry name" value="Leghaemoglobin_Fe_BS"/>
</dbReference>
<sequence length="232" mass="26472">MNVWKININNLGSDITGTSQSSYSYYSRITVKEKFELRSLFDRSVNYSWVKRDGSGCVLACKSLRIPRCVEKNRCLEVRNFTEEQEALVVKSWNVMKKNAGELGLKFFLRIFEIAPSAKNIFPFLKDSEVPLEQNPKLKPHAVTVFVMTCEAAVQLRKAGKVVVKDSNLKDLGSTHFKYGVANEHFEVTKYALLETIKEAIPEMWSQEMKMAWGEAYDQLAAAIKAEMRQPS</sequence>
<dbReference type="GO" id="GO:0046872">
    <property type="term" value="F:metal ion binding"/>
    <property type="evidence" value="ECO:0007669"/>
    <property type="project" value="UniProtKB-KW"/>
</dbReference>
<accession>A0ABD1VJ89</accession>
<dbReference type="InterPro" id="IPR009050">
    <property type="entry name" value="Globin-like_sf"/>
</dbReference>
<dbReference type="InterPro" id="IPR001032">
    <property type="entry name" value="Leghaemoglobin-like"/>
</dbReference>
<keyword evidence="6" id="KW-0963">Cytoplasm</keyword>
<evidence type="ECO:0000256" key="11">
    <source>
        <dbReference type="ARBA" id="ARBA00023242"/>
    </source>
</evidence>